<evidence type="ECO:0000256" key="13">
    <source>
        <dbReference type="ARBA" id="ARBA00023285"/>
    </source>
</evidence>
<feature type="transmembrane region" description="Helical" evidence="14">
    <location>
        <begin position="245"/>
        <end position="272"/>
    </location>
</feature>
<organism evidence="15 16">
    <name type="scientific">Jejubacter calystegiae</name>
    <dbReference type="NCBI Taxonomy" id="2579935"/>
    <lineage>
        <taxon>Bacteria</taxon>
        <taxon>Pseudomonadati</taxon>
        <taxon>Pseudomonadota</taxon>
        <taxon>Gammaproteobacteria</taxon>
        <taxon>Enterobacterales</taxon>
        <taxon>Enterobacteriaceae</taxon>
        <taxon>Jejubacter</taxon>
    </lineage>
</organism>
<dbReference type="GO" id="GO:0005886">
    <property type="term" value="C:plasma membrane"/>
    <property type="evidence" value="ECO:0007669"/>
    <property type="project" value="UniProtKB-SubCell"/>
</dbReference>
<evidence type="ECO:0000256" key="14">
    <source>
        <dbReference type="RuleBase" id="RU362101"/>
    </source>
</evidence>
<keyword evidence="6" id="KW-1003">Cell membrane</keyword>
<comment type="function">
    <text evidence="1">Efflux system for nickel and cobalt.</text>
</comment>
<evidence type="ECO:0000256" key="10">
    <source>
        <dbReference type="ARBA" id="ARBA00023065"/>
    </source>
</evidence>
<keyword evidence="4" id="KW-0171">Cobalt transport</keyword>
<keyword evidence="10" id="KW-0406">Ion transport</keyword>
<reference evidence="15 16" key="1">
    <citation type="submission" date="2019-05" db="EMBL/GenBank/DDBJ databases">
        <title>Complete genome sequence of Izhakiella calystegiae KSNA2, an endophyte isolated from beach morning glory (Calystegia soldanella).</title>
        <authorList>
            <person name="Jiang L."/>
            <person name="Jeong J.C."/>
            <person name="Kim C.Y."/>
            <person name="Kim D.H."/>
            <person name="Kim S.W."/>
            <person name="Lee j."/>
        </authorList>
    </citation>
    <scope>NUCLEOTIDE SEQUENCE [LARGE SCALE GENOMIC DNA]</scope>
    <source>
        <strain evidence="15 16">KSNA2</strain>
    </source>
</reference>
<dbReference type="KEGG" id="izh:FEM41_23525"/>
<feature type="transmembrane region" description="Helical" evidence="14">
    <location>
        <begin position="154"/>
        <end position="171"/>
    </location>
</feature>
<dbReference type="OrthoDB" id="9812956at2"/>
<feature type="transmembrane region" description="Helical" evidence="14">
    <location>
        <begin position="110"/>
        <end position="134"/>
    </location>
</feature>
<dbReference type="GO" id="GO:0010045">
    <property type="term" value="P:response to nickel cation"/>
    <property type="evidence" value="ECO:0007669"/>
    <property type="project" value="TreeGrafter"/>
</dbReference>
<accession>A0A4P8YQ33</accession>
<keyword evidence="5 14" id="KW-0813">Transport</keyword>
<evidence type="ECO:0000256" key="5">
    <source>
        <dbReference type="ARBA" id="ARBA00022448"/>
    </source>
</evidence>
<dbReference type="Proteomes" id="UP000302163">
    <property type="component" value="Chromosome"/>
</dbReference>
<evidence type="ECO:0000256" key="3">
    <source>
        <dbReference type="ARBA" id="ARBA00010428"/>
    </source>
</evidence>
<proteinExistence type="inferred from homology"/>
<dbReference type="PANTHER" id="PTHR40659:SF1">
    <property type="entry name" value="NICKEL_COBALT EFFLUX SYSTEM RCNA"/>
    <property type="match status" value="1"/>
</dbReference>
<evidence type="ECO:0000256" key="2">
    <source>
        <dbReference type="ARBA" id="ARBA00004651"/>
    </source>
</evidence>
<dbReference type="GO" id="GO:0032025">
    <property type="term" value="P:response to cobalt ion"/>
    <property type="evidence" value="ECO:0007669"/>
    <property type="project" value="TreeGrafter"/>
</dbReference>
<dbReference type="GO" id="GO:0015099">
    <property type="term" value="F:nickel cation transmembrane transporter activity"/>
    <property type="evidence" value="ECO:0007669"/>
    <property type="project" value="UniProtKB-UniRule"/>
</dbReference>
<gene>
    <name evidence="15" type="ORF">FEM41_23525</name>
</gene>
<keyword evidence="9 14" id="KW-1133">Transmembrane helix</keyword>
<protein>
    <recommendedName>
        <fullName evidence="14">Nickel/cobalt efflux system</fullName>
    </recommendedName>
</protein>
<feature type="transmembrane region" description="Helical" evidence="14">
    <location>
        <begin position="293"/>
        <end position="317"/>
    </location>
</feature>
<dbReference type="EMBL" id="CP040428">
    <property type="protein sequence ID" value="QCT22403.1"/>
    <property type="molecule type" value="Genomic_DNA"/>
</dbReference>
<comment type="subcellular location">
    <subcellularLocation>
        <location evidence="2 14">Cell membrane</location>
        <topology evidence="2 14">Multi-pass membrane protein</topology>
    </subcellularLocation>
</comment>
<feature type="transmembrane region" description="Helical" evidence="14">
    <location>
        <begin position="219"/>
        <end position="239"/>
    </location>
</feature>
<evidence type="ECO:0000256" key="11">
    <source>
        <dbReference type="ARBA" id="ARBA00023112"/>
    </source>
</evidence>
<evidence type="ECO:0000313" key="15">
    <source>
        <dbReference type="EMBL" id="QCT22403.1"/>
    </source>
</evidence>
<evidence type="ECO:0000256" key="1">
    <source>
        <dbReference type="ARBA" id="ARBA00002510"/>
    </source>
</evidence>
<dbReference type="GO" id="GO:0046583">
    <property type="term" value="F:monoatomic cation efflux transmembrane transporter activity"/>
    <property type="evidence" value="ECO:0007669"/>
    <property type="project" value="TreeGrafter"/>
</dbReference>
<feature type="transmembrane region" description="Helical" evidence="14">
    <location>
        <begin position="16"/>
        <end position="39"/>
    </location>
</feature>
<keyword evidence="8 14" id="KW-0812">Transmembrane</keyword>
<sequence length="328" mass="35458">MSVINNLSSPPGRRWLAFWPLALLILAIVGAGVALWLNWPQLMLKSTLWQREVNGKLSALLQAVAENPVRAGSALLLFSFAYGVLHALGPGHGKVVMTTWLATHPSRLHASLGVTLASSLLQGLVAIALVSLVLWLLALPVRTLHLSAFWLEKGSYLLVALLGVMLCWRALRRLRGLLRRPVFLRMTPHHQHSATCGCGHQHLPSSQQMEEGGSLRERILLVLSMGMRPCSGAIVVLLFSKVIDVFWWGVAAVMAMSAGTSLTISGLALLVHSCRQLAQRMSVSQTPALWQRVVGVTLALAGGVILVAAGIMMWLAAAQPVGRGLRPF</sequence>
<keyword evidence="16" id="KW-1185">Reference proteome</keyword>
<evidence type="ECO:0000313" key="16">
    <source>
        <dbReference type="Proteomes" id="UP000302163"/>
    </source>
</evidence>
<evidence type="ECO:0000256" key="12">
    <source>
        <dbReference type="ARBA" id="ARBA00023136"/>
    </source>
</evidence>
<dbReference type="GO" id="GO:0006824">
    <property type="term" value="P:cobalt ion transport"/>
    <property type="evidence" value="ECO:0007669"/>
    <property type="project" value="UniProtKB-KW"/>
</dbReference>
<dbReference type="Pfam" id="PF03824">
    <property type="entry name" value="NicO"/>
    <property type="match status" value="1"/>
</dbReference>
<keyword evidence="13" id="KW-0170">Cobalt</keyword>
<dbReference type="InterPro" id="IPR011541">
    <property type="entry name" value="Ni/Co_transpt_high_affinity"/>
</dbReference>
<name>A0A4P8YQ33_9ENTR</name>
<dbReference type="AlphaFoldDB" id="A0A4P8YQ33"/>
<keyword evidence="11" id="KW-0921">Nickel transport</keyword>
<evidence type="ECO:0000256" key="4">
    <source>
        <dbReference type="ARBA" id="ARBA00022426"/>
    </source>
</evidence>
<dbReference type="InterPro" id="IPR051224">
    <property type="entry name" value="NiCoT_RcnA"/>
</dbReference>
<comment type="similarity">
    <text evidence="3">Belongs to the NiCoT transporter (TC 2.A.52) family. RcnA subfamily.</text>
</comment>
<evidence type="ECO:0000256" key="8">
    <source>
        <dbReference type="ARBA" id="ARBA00022692"/>
    </source>
</evidence>
<dbReference type="PANTHER" id="PTHR40659">
    <property type="entry name" value="NICKEL/COBALT EFFLUX SYSTEM RCNA"/>
    <property type="match status" value="1"/>
</dbReference>
<dbReference type="RefSeq" id="WP_138098912.1">
    <property type="nucleotide sequence ID" value="NZ_CP040428.1"/>
</dbReference>
<keyword evidence="7" id="KW-0533">Nickel</keyword>
<keyword evidence="12 14" id="KW-0472">Membrane</keyword>
<evidence type="ECO:0000256" key="6">
    <source>
        <dbReference type="ARBA" id="ARBA00022475"/>
    </source>
</evidence>
<evidence type="ECO:0000256" key="9">
    <source>
        <dbReference type="ARBA" id="ARBA00022989"/>
    </source>
</evidence>
<evidence type="ECO:0000256" key="7">
    <source>
        <dbReference type="ARBA" id="ARBA00022596"/>
    </source>
</evidence>